<organism evidence="1 2">
    <name type="scientific">Sorghum bicolor</name>
    <name type="common">Sorghum</name>
    <name type="synonym">Sorghum vulgare</name>
    <dbReference type="NCBI Taxonomy" id="4558"/>
    <lineage>
        <taxon>Eukaryota</taxon>
        <taxon>Viridiplantae</taxon>
        <taxon>Streptophyta</taxon>
        <taxon>Embryophyta</taxon>
        <taxon>Tracheophyta</taxon>
        <taxon>Spermatophyta</taxon>
        <taxon>Magnoliopsida</taxon>
        <taxon>Liliopsida</taxon>
        <taxon>Poales</taxon>
        <taxon>Poaceae</taxon>
        <taxon>PACMAD clade</taxon>
        <taxon>Panicoideae</taxon>
        <taxon>Andropogonodae</taxon>
        <taxon>Andropogoneae</taxon>
        <taxon>Sorghinae</taxon>
        <taxon>Sorghum</taxon>
    </lineage>
</organism>
<sequence length="133" mass="14545">MYALLGSGHQICAMFPAIGEPESSLRSLSTDLRYHWRPRHCSGPMPPPHRGCNIIIRGGAPDSTFTGAAITRSTLPLEAATPLWACTAASSWLDHRSIKEVCRSACSGDTNRNLHFYNDFLNGGSEIVIEDLF</sequence>
<name>A0A921QEY7_SORBI</name>
<dbReference type="AlphaFoldDB" id="A0A921QEY7"/>
<comment type="caution">
    <text evidence="1">The sequence shown here is derived from an EMBL/GenBank/DDBJ whole genome shotgun (WGS) entry which is preliminary data.</text>
</comment>
<dbReference type="Proteomes" id="UP000807115">
    <property type="component" value="Chromosome 8"/>
</dbReference>
<protein>
    <submittedName>
        <fullName evidence="1">Uncharacterized protein</fullName>
    </submittedName>
</protein>
<gene>
    <name evidence="1" type="ORF">BDA96_08G075100</name>
</gene>
<dbReference type="EMBL" id="CM027687">
    <property type="protein sequence ID" value="KAG0520448.1"/>
    <property type="molecule type" value="Genomic_DNA"/>
</dbReference>
<accession>A0A921QEY7</accession>
<reference evidence="1" key="2">
    <citation type="submission" date="2020-10" db="EMBL/GenBank/DDBJ databases">
        <authorList>
            <person name="Cooper E.A."/>
            <person name="Brenton Z.W."/>
            <person name="Flinn B.S."/>
            <person name="Jenkins J."/>
            <person name="Shu S."/>
            <person name="Flowers D."/>
            <person name="Luo F."/>
            <person name="Wang Y."/>
            <person name="Xia P."/>
            <person name="Barry K."/>
            <person name="Daum C."/>
            <person name="Lipzen A."/>
            <person name="Yoshinaga Y."/>
            <person name="Schmutz J."/>
            <person name="Saski C."/>
            <person name="Vermerris W."/>
            <person name="Kresovich S."/>
        </authorList>
    </citation>
    <scope>NUCLEOTIDE SEQUENCE</scope>
</reference>
<evidence type="ECO:0000313" key="2">
    <source>
        <dbReference type="Proteomes" id="UP000807115"/>
    </source>
</evidence>
<proteinExistence type="predicted"/>
<reference evidence="1" key="1">
    <citation type="journal article" date="2019" name="BMC Genomics">
        <title>A new reference genome for Sorghum bicolor reveals high levels of sequence similarity between sweet and grain genotypes: implications for the genetics of sugar metabolism.</title>
        <authorList>
            <person name="Cooper E.A."/>
            <person name="Brenton Z.W."/>
            <person name="Flinn B.S."/>
            <person name="Jenkins J."/>
            <person name="Shu S."/>
            <person name="Flowers D."/>
            <person name="Luo F."/>
            <person name="Wang Y."/>
            <person name="Xia P."/>
            <person name="Barry K."/>
            <person name="Daum C."/>
            <person name="Lipzen A."/>
            <person name="Yoshinaga Y."/>
            <person name="Schmutz J."/>
            <person name="Saski C."/>
            <person name="Vermerris W."/>
            <person name="Kresovich S."/>
        </authorList>
    </citation>
    <scope>NUCLEOTIDE SEQUENCE</scope>
</reference>
<evidence type="ECO:0000313" key="1">
    <source>
        <dbReference type="EMBL" id="KAG0520448.1"/>
    </source>
</evidence>